<sequence length="380" mass="42266">MRSDSINLNRLASLLIILFLGGYLIIIGQAILAPLSFAALFAFLLLPISRKVERWVSNRPLAIILAMLIAILPVLVLIVLFSVQFGAVVDDMPAIGDRLRSGFDELLAFLQQYIAVDTQSLEESIKANFSKIIEAPLQILGKSLSSGSNILISLLLTLLFTFFIMLYRTSFKNFLLMQFSRQRREEAEELTRQVEQVLKEYLFGLGAVILILGVLNSLGLWLIGISYAWFWGFLAACLAIIPYIGTTLGGTLPFIYALATTGTLWQPAAVVLLYMSVQTLEGNFITPKVVGSSVSINPMAAILFLFVGGMFWGVAGLILALPFVAVLKVVMEHIDPLKPVSELLSSDIFTDSEKFLNEYDQDRFRLTHYFSRHKRKNGSL</sequence>
<keyword evidence="6 8" id="KW-1133">Transmembrane helix</keyword>
<evidence type="ECO:0000256" key="2">
    <source>
        <dbReference type="ARBA" id="ARBA00009773"/>
    </source>
</evidence>
<accession>A0A5C6RVZ3</accession>
<keyword evidence="4" id="KW-1003">Cell membrane</keyword>
<reference evidence="9 10" key="1">
    <citation type="submission" date="2019-08" db="EMBL/GenBank/DDBJ databases">
        <title>Genome of Phaeodactylibacter luteus.</title>
        <authorList>
            <person name="Bowman J.P."/>
        </authorList>
    </citation>
    <scope>NUCLEOTIDE SEQUENCE [LARGE SCALE GENOMIC DNA]</scope>
    <source>
        <strain evidence="9 10">KCTC 42180</strain>
    </source>
</reference>
<feature type="transmembrane region" description="Helical" evidence="8">
    <location>
        <begin position="229"/>
        <end position="248"/>
    </location>
</feature>
<keyword evidence="3" id="KW-0813">Transport</keyword>
<dbReference type="OrthoDB" id="9793390at2"/>
<protein>
    <submittedName>
        <fullName evidence="9">AI-2E family transporter</fullName>
    </submittedName>
</protein>
<comment type="similarity">
    <text evidence="2">Belongs to the autoinducer-2 exporter (AI-2E) (TC 2.A.86) family.</text>
</comment>
<keyword evidence="7 8" id="KW-0472">Membrane</keyword>
<keyword evidence="5 8" id="KW-0812">Transmembrane</keyword>
<evidence type="ECO:0000256" key="7">
    <source>
        <dbReference type="ARBA" id="ARBA00023136"/>
    </source>
</evidence>
<feature type="transmembrane region" description="Helical" evidence="8">
    <location>
        <begin position="296"/>
        <end position="327"/>
    </location>
</feature>
<organism evidence="9 10">
    <name type="scientific">Phaeodactylibacter luteus</name>
    <dbReference type="NCBI Taxonomy" id="1564516"/>
    <lineage>
        <taxon>Bacteria</taxon>
        <taxon>Pseudomonadati</taxon>
        <taxon>Bacteroidota</taxon>
        <taxon>Saprospiria</taxon>
        <taxon>Saprospirales</taxon>
        <taxon>Haliscomenobacteraceae</taxon>
        <taxon>Phaeodactylibacter</taxon>
    </lineage>
</organism>
<dbReference type="PANTHER" id="PTHR21716">
    <property type="entry name" value="TRANSMEMBRANE PROTEIN"/>
    <property type="match status" value="1"/>
</dbReference>
<dbReference type="AlphaFoldDB" id="A0A5C6RVZ3"/>
<feature type="transmembrane region" description="Helical" evidence="8">
    <location>
        <begin position="150"/>
        <end position="167"/>
    </location>
</feature>
<evidence type="ECO:0000256" key="3">
    <source>
        <dbReference type="ARBA" id="ARBA00022448"/>
    </source>
</evidence>
<proteinExistence type="inferred from homology"/>
<dbReference type="InterPro" id="IPR002549">
    <property type="entry name" value="AI-2E-like"/>
</dbReference>
<evidence type="ECO:0000256" key="6">
    <source>
        <dbReference type="ARBA" id="ARBA00022989"/>
    </source>
</evidence>
<dbReference type="EMBL" id="VOOR01000009">
    <property type="protein sequence ID" value="TXB65532.1"/>
    <property type="molecule type" value="Genomic_DNA"/>
</dbReference>
<evidence type="ECO:0000256" key="1">
    <source>
        <dbReference type="ARBA" id="ARBA00004651"/>
    </source>
</evidence>
<dbReference type="Pfam" id="PF01594">
    <property type="entry name" value="AI-2E_transport"/>
    <property type="match status" value="1"/>
</dbReference>
<feature type="transmembrane region" description="Helical" evidence="8">
    <location>
        <begin position="201"/>
        <end position="223"/>
    </location>
</feature>
<feature type="transmembrane region" description="Helical" evidence="8">
    <location>
        <begin position="255"/>
        <end position="276"/>
    </location>
</feature>
<evidence type="ECO:0000256" key="5">
    <source>
        <dbReference type="ARBA" id="ARBA00022692"/>
    </source>
</evidence>
<dbReference type="Proteomes" id="UP000321580">
    <property type="component" value="Unassembled WGS sequence"/>
</dbReference>
<dbReference type="GO" id="GO:0005886">
    <property type="term" value="C:plasma membrane"/>
    <property type="evidence" value="ECO:0007669"/>
    <property type="project" value="UniProtKB-SubCell"/>
</dbReference>
<feature type="transmembrane region" description="Helical" evidence="8">
    <location>
        <begin position="7"/>
        <end position="25"/>
    </location>
</feature>
<evidence type="ECO:0000313" key="10">
    <source>
        <dbReference type="Proteomes" id="UP000321580"/>
    </source>
</evidence>
<feature type="transmembrane region" description="Helical" evidence="8">
    <location>
        <begin position="61"/>
        <end position="83"/>
    </location>
</feature>
<evidence type="ECO:0000313" key="9">
    <source>
        <dbReference type="EMBL" id="TXB65532.1"/>
    </source>
</evidence>
<keyword evidence="10" id="KW-1185">Reference proteome</keyword>
<comment type="subcellular location">
    <subcellularLocation>
        <location evidence="1">Cell membrane</location>
        <topology evidence="1">Multi-pass membrane protein</topology>
    </subcellularLocation>
</comment>
<gene>
    <name evidence="9" type="ORF">FRY97_06005</name>
</gene>
<feature type="transmembrane region" description="Helical" evidence="8">
    <location>
        <begin position="31"/>
        <end position="49"/>
    </location>
</feature>
<comment type="caution">
    <text evidence="9">The sequence shown here is derived from an EMBL/GenBank/DDBJ whole genome shotgun (WGS) entry which is preliminary data.</text>
</comment>
<dbReference type="RefSeq" id="WP_147166541.1">
    <property type="nucleotide sequence ID" value="NZ_VOOR01000009.1"/>
</dbReference>
<evidence type="ECO:0000256" key="8">
    <source>
        <dbReference type="SAM" id="Phobius"/>
    </source>
</evidence>
<evidence type="ECO:0000256" key="4">
    <source>
        <dbReference type="ARBA" id="ARBA00022475"/>
    </source>
</evidence>
<dbReference type="PANTHER" id="PTHR21716:SF53">
    <property type="entry name" value="PERMEASE PERM-RELATED"/>
    <property type="match status" value="1"/>
</dbReference>
<name>A0A5C6RVZ3_9BACT</name>